<proteinExistence type="predicted"/>
<evidence type="ECO:0000313" key="2">
    <source>
        <dbReference type="Proteomes" id="UP000004994"/>
    </source>
</evidence>
<keyword evidence="2" id="KW-1185">Reference proteome</keyword>
<dbReference type="Proteomes" id="UP000004994">
    <property type="component" value="Chromosome 11"/>
</dbReference>
<reference evidence="1" key="1">
    <citation type="journal article" date="2012" name="Nature">
        <title>The tomato genome sequence provides insights into fleshy fruit evolution.</title>
        <authorList>
            <consortium name="Tomato Genome Consortium"/>
        </authorList>
    </citation>
    <scope>NUCLEOTIDE SEQUENCE [LARGE SCALE GENOMIC DNA]</scope>
    <source>
        <strain evidence="1">cv. Heinz 1706</strain>
    </source>
</reference>
<evidence type="ECO:0000313" key="1">
    <source>
        <dbReference type="EnsemblPlants" id="Solyc11g066810.2.1"/>
    </source>
</evidence>
<reference evidence="1" key="2">
    <citation type="submission" date="2019-01" db="UniProtKB">
        <authorList>
            <consortium name="EnsemblPlants"/>
        </authorList>
    </citation>
    <scope>IDENTIFICATION</scope>
    <source>
        <strain evidence="1">cv. Heinz 1706</strain>
    </source>
</reference>
<name>A0A3Q7IZU6_SOLLC</name>
<accession>A0A3Q7IZU6</accession>
<organism evidence="1">
    <name type="scientific">Solanum lycopersicum</name>
    <name type="common">Tomato</name>
    <name type="synonym">Lycopersicon esculentum</name>
    <dbReference type="NCBI Taxonomy" id="4081"/>
    <lineage>
        <taxon>Eukaryota</taxon>
        <taxon>Viridiplantae</taxon>
        <taxon>Streptophyta</taxon>
        <taxon>Embryophyta</taxon>
        <taxon>Tracheophyta</taxon>
        <taxon>Spermatophyta</taxon>
        <taxon>Magnoliopsida</taxon>
        <taxon>eudicotyledons</taxon>
        <taxon>Gunneridae</taxon>
        <taxon>Pentapetalae</taxon>
        <taxon>asterids</taxon>
        <taxon>lamiids</taxon>
        <taxon>Solanales</taxon>
        <taxon>Solanaceae</taxon>
        <taxon>Solanoideae</taxon>
        <taxon>Solaneae</taxon>
        <taxon>Solanum</taxon>
        <taxon>Solanum subgen. Lycopersicon</taxon>
    </lineage>
</organism>
<dbReference type="InParanoid" id="A0A3Q7IZU6"/>
<dbReference type="Gramene" id="Solyc11g066810.2.1">
    <property type="protein sequence ID" value="Solyc11g066810.2.1"/>
    <property type="gene ID" value="Solyc11g066810.2"/>
</dbReference>
<protein>
    <submittedName>
        <fullName evidence="1">Uncharacterized protein</fullName>
    </submittedName>
</protein>
<dbReference type="AlphaFoldDB" id="A0A3Q7IZU6"/>
<dbReference type="PaxDb" id="4081-Solyc11g066810.1.1"/>
<dbReference type="EnsemblPlants" id="Solyc11g066810.2.1">
    <property type="protein sequence ID" value="Solyc11g066810.2.1"/>
    <property type="gene ID" value="Solyc11g066810.2"/>
</dbReference>
<sequence>MSNFPLSRSSVVQISNLFGYAWECTFIKYEEETISMLLWLFYRQQ</sequence>